<evidence type="ECO:0000313" key="2">
    <source>
        <dbReference type="Proteomes" id="UP000593577"/>
    </source>
</evidence>
<gene>
    <name evidence="1" type="ORF">Goari_006501</name>
</gene>
<keyword evidence="2" id="KW-1185">Reference proteome</keyword>
<name>A0A7J8XNA3_GOSAI</name>
<evidence type="ECO:0008006" key="3">
    <source>
        <dbReference type="Google" id="ProtNLM"/>
    </source>
</evidence>
<sequence>GYKSEDILHIIRDCTTTKSGNRLFRKNHNLFIFQGRSWTSSEIIKVLTSWATQFSLVLRDKSIGCHEFPYGDQLRGDYFILNTNGAIILDSGSATVEGVLRDEKEDWVVKVIHESDLCTSTSALMRRIHYILSQECRWILRYIPKEHNQGVDCLAKLAFVKKEDLYLFEFPPKEALDFLKADKDR</sequence>
<proteinExistence type="predicted"/>
<evidence type="ECO:0000313" key="1">
    <source>
        <dbReference type="EMBL" id="MBA0688733.1"/>
    </source>
</evidence>
<accession>A0A7J8XNA3</accession>
<reference evidence="1 2" key="1">
    <citation type="journal article" date="2019" name="Genome Biol. Evol.">
        <title>Insights into the evolution of the New World diploid cottons (Gossypium, subgenus Houzingenia) based on genome sequencing.</title>
        <authorList>
            <person name="Grover C.E."/>
            <person name="Arick M.A. 2nd"/>
            <person name="Thrash A."/>
            <person name="Conover J.L."/>
            <person name="Sanders W.S."/>
            <person name="Peterson D.G."/>
            <person name="Frelichowski J.E."/>
            <person name="Scheffler J.A."/>
            <person name="Scheffler B.E."/>
            <person name="Wendel J.F."/>
        </authorList>
    </citation>
    <scope>NUCLEOTIDE SEQUENCE [LARGE SCALE GENOMIC DNA]</scope>
    <source>
        <strain evidence="1">185</strain>
        <tissue evidence="1">Leaf</tissue>
    </source>
</reference>
<dbReference type="Proteomes" id="UP000593577">
    <property type="component" value="Unassembled WGS sequence"/>
</dbReference>
<feature type="non-terminal residue" evidence="1">
    <location>
        <position position="185"/>
    </location>
</feature>
<protein>
    <recommendedName>
        <fullName evidence="3">RNase H type-1 domain-containing protein</fullName>
    </recommendedName>
</protein>
<dbReference type="EMBL" id="JABFAA010000008">
    <property type="protein sequence ID" value="MBA0688733.1"/>
    <property type="molecule type" value="Genomic_DNA"/>
</dbReference>
<comment type="caution">
    <text evidence="1">The sequence shown here is derived from an EMBL/GenBank/DDBJ whole genome shotgun (WGS) entry which is preliminary data.</text>
</comment>
<dbReference type="AlphaFoldDB" id="A0A7J8XNA3"/>
<organism evidence="1 2">
    <name type="scientific">Gossypium aridum</name>
    <name type="common">American cotton</name>
    <name type="synonym">Erioxylum aridum</name>
    <dbReference type="NCBI Taxonomy" id="34290"/>
    <lineage>
        <taxon>Eukaryota</taxon>
        <taxon>Viridiplantae</taxon>
        <taxon>Streptophyta</taxon>
        <taxon>Embryophyta</taxon>
        <taxon>Tracheophyta</taxon>
        <taxon>Spermatophyta</taxon>
        <taxon>Magnoliopsida</taxon>
        <taxon>eudicotyledons</taxon>
        <taxon>Gunneridae</taxon>
        <taxon>Pentapetalae</taxon>
        <taxon>rosids</taxon>
        <taxon>malvids</taxon>
        <taxon>Malvales</taxon>
        <taxon>Malvaceae</taxon>
        <taxon>Malvoideae</taxon>
        <taxon>Gossypium</taxon>
    </lineage>
</organism>